<evidence type="ECO:0000313" key="2">
    <source>
        <dbReference type="EMBL" id="GEU49871.1"/>
    </source>
</evidence>
<evidence type="ECO:0000256" key="1">
    <source>
        <dbReference type="SAM" id="MobiDB-lite"/>
    </source>
</evidence>
<feature type="region of interest" description="Disordered" evidence="1">
    <location>
        <begin position="21"/>
        <end position="89"/>
    </location>
</feature>
<gene>
    <name evidence="2" type="ORF">Tci_021849</name>
</gene>
<reference evidence="2" key="1">
    <citation type="journal article" date="2019" name="Sci. Rep.">
        <title>Draft genome of Tanacetum cinerariifolium, the natural source of mosquito coil.</title>
        <authorList>
            <person name="Yamashiro T."/>
            <person name="Shiraishi A."/>
            <person name="Satake H."/>
            <person name="Nakayama K."/>
        </authorList>
    </citation>
    <scope>NUCLEOTIDE SEQUENCE</scope>
</reference>
<feature type="compositionally biased region" description="Acidic residues" evidence="1">
    <location>
        <begin position="166"/>
        <end position="175"/>
    </location>
</feature>
<feature type="region of interest" description="Disordered" evidence="1">
    <location>
        <begin position="103"/>
        <end position="189"/>
    </location>
</feature>
<feature type="compositionally biased region" description="Polar residues" evidence="1">
    <location>
        <begin position="470"/>
        <end position="495"/>
    </location>
</feature>
<protein>
    <submittedName>
        <fullName evidence="2">Uncharacterized protein</fullName>
    </submittedName>
</protein>
<sequence>MEILPVSTSNNTAVFPMVAAASPRQKSIGKGSQGKKPVVAPKPACVEVSDESNPEPTRRKTGKRSSTSVVIKDTPTVLNKTSLDQPKKLEGIQMLTAKEQLAADTMQAIKNSKKPSRSQPHAGGSSEGTVITLGVPNESTNTFKTLSEGTSIKPRVPNEVQGDKKDDDEDEDDDRSIDIKDTNDDERIDDEYAEYEAHDDEYVHDNVDEEMRNVEVAETREDDEMTDVTKAYVEKTEEEKGDDEPAGNEVANADQATYTTVQDNQVPNIQSLSMLIVPILVIPEPTVLSPIPEITNVTPITTAPPKAPTITAITTTLTPTPIKTPLPSPPIFTVAPTTALVMKLEAFSAIHQKVFELEQDVQELKQVDNSLEILASIRSQVLSAVNEYLGSSLGDALQKAKQEHAAKEQLLKQSAKPYDQIAEAKFNQKGILFNMMRESKKRCREDKEEDPSSGSNQEQRKRISGKESKSLNPSLTSKKTSKGNNSPKSSKTGKSASDAKTVEEATHEVTIGDEELGQENVNDADQPQDDSVPMSDTATKNDWFKQPPV</sequence>
<organism evidence="2">
    <name type="scientific">Tanacetum cinerariifolium</name>
    <name type="common">Dalmatian daisy</name>
    <name type="synonym">Chrysanthemum cinerariifolium</name>
    <dbReference type="NCBI Taxonomy" id="118510"/>
    <lineage>
        <taxon>Eukaryota</taxon>
        <taxon>Viridiplantae</taxon>
        <taxon>Streptophyta</taxon>
        <taxon>Embryophyta</taxon>
        <taxon>Tracheophyta</taxon>
        <taxon>Spermatophyta</taxon>
        <taxon>Magnoliopsida</taxon>
        <taxon>eudicotyledons</taxon>
        <taxon>Gunneridae</taxon>
        <taxon>Pentapetalae</taxon>
        <taxon>asterids</taxon>
        <taxon>campanulids</taxon>
        <taxon>Asterales</taxon>
        <taxon>Asteraceae</taxon>
        <taxon>Asteroideae</taxon>
        <taxon>Anthemideae</taxon>
        <taxon>Anthemidinae</taxon>
        <taxon>Tanacetum</taxon>
    </lineage>
</organism>
<feature type="region of interest" description="Disordered" evidence="1">
    <location>
        <begin position="442"/>
        <end position="549"/>
    </location>
</feature>
<feature type="compositionally biased region" description="Low complexity" evidence="1">
    <location>
        <begin position="25"/>
        <end position="36"/>
    </location>
</feature>
<name>A0A6L2KK57_TANCI</name>
<feature type="compositionally biased region" description="Polar residues" evidence="1">
    <location>
        <begin position="137"/>
        <end position="150"/>
    </location>
</feature>
<accession>A0A6L2KK57</accession>
<feature type="compositionally biased region" description="Basic and acidic residues" evidence="1">
    <location>
        <begin position="458"/>
        <end position="469"/>
    </location>
</feature>
<proteinExistence type="predicted"/>
<comment type="caution">
    <text evidence="2">The sequence shown here is derived from an EMBL/GenBank/DDBJ whole genome shotgun (WGS) entry which is preliminary data.</text>
</comment>
<dbReference type="AlphaFoldDB" id="A0A6L2KK57"/>
<dbReference type="EMBL" id="BKCJ010002629">
    <property type="protein sequence ID" value="GEU49871.1"/>
    <property type="molecule type" value="Genomic_DNA"/>
</dbReference>